<evidence type="ECO:0000256" key="3">
    <source>
        <dbReference type="ARBA" id="ARBA00022840"/>
    </source>
</evidence>
<keyword evidence="2" id="KW-0547">Nucleotide-binding</keyword>
<keyword evidence="4" id="KW-1278">Translocase</keyword>
<accession>A0A7W6REL5</accession>
<dbReference type="AlphaFoldDB" id="A0A7W6REL5"/>
<keyword evidence="1" id="KW-0813">Transport</keyword>
<reference evidence="7 8" key="1">
    <citation type="submission" date="2020-08" db="EMBL/GenBank/DDBJ databases">
        <title>Genome sequencing of Purple Non-Sulfur Bacteria from various extreme environments.</title>
        <authorList>
            <person name="Mayer M."/>
        </authorList>
    </citation>
    <scope>NUCLEOTIDE SEQUENCE [LARGE SCALE GENOMIC DNA]</scope>
    <source>
        <strain evidence="7 8">JA131</strain>
    </source>
</reference>
<feature type="domain" description="ABC transporter" evidence="6">
    <location>
        <begin position="4"/>
        <end position="239"/>
    </location>
</feature>
<dbReference type="InterPro" id="IPR003593">
    <property type="entry name" value="AAA+_ATPase"/>
</dbReference>
<evidence type="ECO:0000256" key="1">
    <source>
        <dbReference type="ARBA" id="ARBA00022448"/>
    </source>
</evidence>
<dbReference type="RefSeq" id="WP_184045002.1">
    <property type="nucleotide sequence ID" value="NZ_JACIGK010000014.1"/>
</dbReference>
<dbReference type="InterPro" id="IPR003439">
    <property type="entry name" value="ABC_transporter-like_ATP-bd"/>
</dbReference>
<comment type="caution">
    <text evidence="7">The sequence shown here is derived from an EMBL/GenBank/DDBJ whole genome shotgun (WGS) entry which is preliminary data.</text>
</comment>
<dbReference type="SMART" id="SM00382">
    <property type="entry name" value="AAA"/>
    <property type="match status" value="1"/>
</dbReference>
<comment type="function">
    <text evidence="5">Part of the ABC transporter complex HmuTUV involved in hemin import. Responsible for energy coupling to the transport system.</text>
</comment>
<dbReference type="PANTHER" id="PTHR42794">
    <property type="entry name" value="HEMIN IMPORT ATP-BINDING PROTEIN HMUV"/>
    <property type="match status" value="1"/>
</dbReference>
<dbReference type="GO" id="GO:0005524">
    <property type="term" value="F:ATP binding"/>
    <property type="evidence" value="ECO:0007669"/>
    <property type="project" value="UniProtKB-KW"/>
</dbReference>
<evidence type="ECO:0000256" key="5">
    <source>
        <dbReference type="ARBA" id="ARBA00037066"/>
    </source>
</evidence>
<dbReference type="EMBL" id="JACIGK010000014">
    <property type="protein sequence ID" value="MBB4266503.1"/>
    <property type="molecule type" value="Genomic_DNA"/>
</dbReference>
<proteinExistence type="predicted"/>
<dbReference type="InterPro" id="IPR017871">
    <property type="entry name" value="ABC_transporter-like_CS"/>
</dbReference>
<evidence type="ECO:0000256" key="4">
    <source>
        <dbReference type="ARBA" id="ARBA00022967"/>
    </source>
</evidence>
<dbReference type="InterPro" id="IPR027417">
    <property type="entry name" value="P-loop_NTPase"/>
</dbReference>
<evidence type="ECO:0000313" key="7">
    <source>
        <dbReference type="EMBL" id="MBB4266503.1"/>
    </source>
</evidence>
<evidence type="ECO:0000256" key="2">
    <source>
        <dbReference type="ARBA" id="ARBA00022741"/>
    </source>
</evidence>
<evidence type="ECO:0000313" key="8">
    <source>
        <dbReference type="Proteomes" id="UP000554286"/>
    </source>
</evidence>
<dbReference type="Proteomes" id="UP000554286">
    <property type="component" value="Unassembled WGS sequence"/>
</dbReference>
<dbReference type="SUPFAM" id="SSF52540">
    <property type="entry name" value="P-loop containing nucleoside triphosphate hydrolases"/>
    <property type="match status" value="1"/>
</dbReference>
<dbReference type="Gene3D" id="3.40.50.300">
    <property type="entry name" value="P-loop containing nucleotide triphosphate hydrolases"/>
    <property type="match status" value="1"/>
</dbReference>
<sequence length="274" mass="28486">MSGLEITSLSVRIGARRLVDAASLEARRGMITGVIGPNGAGKSTLLRAVAGVVPHTGTLRLDGVPLPRPGGRARARLIGYLPQDHGVHWPVSVRRMVELGRLPHLGPWRSLSGADTEIVEAALARTDSAGLADAAVPTLSGGERARAMLARVLATRTPVLLADEPAAALDPAHQVGVMTVLREEADTNQRVIVVVLHDLSLAARVCDRLVLMEAGRVIRAGAAETVLGATDLERVYGVAFSRGHVDAMPVVTPVIRPPSGGGGGGWIDRDAGGA</sequence>
<gene>
    <name evidence="7" type="ORF">GGD89_002135</name>
</gene>
<name>A0A7W6REL5_9PROT</name>
<keyword evidence="8" id="KW-1185">Reference proteome</keyword>
<protein>
    <submittedName>
        <fullName evidence="7">Iron complex transport system ATP-binding protein</fullName>
    </submittedName>
</protein>
<dbReference type="GO" id="GO:0016887">
    <property type="term" value="F:ATP hydrolysis activity"/>
    <property type="evidence" value="ECO:0007669"/>
    <property type="project" value="InterPro"/>
</dbReference>
<dbReference type="CDD" id="cd03214">
    <property type="entry name" value="ABC_Iron-Siderophores_B12_Hemin"/>
    <property type="match status" value="1"/>
</dbReference>
<dbReference type="PANTHER" id="PTHR42794:SF1">
    <property type="entry name" value="HEMIN IMPORT ATP-BINDING PROTEIN HMUV"/>
    <property type="match status" value="1"/>
</dbReference>
<dbReference type="Pfam" id="PF00005">
    <property type="entry name" value="ABC_tran"/>
    <property type="match status" value="1"/>
</dbReference>
<organism evidence="7 8">
    <name type="scientific">Roseospira visakhapatnamensis</name>
    <dbReference type="NCBI Taxonomy" id="390880"/>
    <lineage>
        <taxon>Bacteria</taxon>
        <taxon>Pseudomonadati</taxon>
        <taxon>Pseudomonadota</taxon>
        <taxon>Alphaproteobacteria</taxon>
        <taxon>Rhodospirillales</taxon>
        <taxon>Rhodospirillaceae</taxon>
        <taxon>Roseospira</taxon>
    </lineage>
</organism>
<dbReference type="PROSITE" id="PS50893">
    <property type="entry name" value="ABC_TRANSPORTER_2"/>
    <property type="match status" value="1"/>
</dbReference>
<keyword evidence="3 7" id="KW-0067">ATP-binding</keyword>
<dbReference type="PROSITE" id="PS00211">
    <property type="entry name" value="ABC_TRANSPORTER_1"/>
    <property type="match status" value="1"/>
</dbReference>
<evidence type="ECO:0000259" key="6">
    <source>
        <dbReference type="PROSITE" id="PS50893"/>
    </source>
</evidence>